<comment type="caution">
    <text evidence="1">The sequence shown here is derived from an EMBL/GenBank/DDBJ whole genome shotgun (WGS) entry which is preliminary data.</text>
</comment>
<gene>
    <name evidence="1" type="ORF">M5G11_01870</name>
</gene>
<evidence type="ECO:0000313" key="2">
    <source>
        <dbReference type="Proteomes" id="UP001148203"/>
    </source>
</evidence>
<accession>A0ABT5NL91</accession>
<name>A0ABT5NL91_9PSED</name>
<reference evidence="1 2" key="1">
    <citation type="submission" date="2022-05" db="EMBL/GenBank/DDBJ databases">
        <title>Novel Pseudomonas spp. Isolated from a Rainbow Trout Aquaculture Facility.</title>
        <authorList>
            <person name="Testerman T."/>
            <person name="Graf J."/>
        </authorList>
    </citation>
    <scope>NUCLEOTIDE SEQUENCE [LARGE SCALE GENOMIC DNA]</scope>
    <source>
        <strain evidence="1 2">ID681</strain>
    </source>
</reference>
<organism evidence="1 2">
    <name type="scientific">Pseudomonas fontis</name>
    <dbReference type="NCBI Taxonomy" id="2942633"/>
    <lineage>
        <taxon>Bacteria</taxon>
        <taxon>Pseudomonadati</taxon>
        <taxon>Pseudomonadota</taxon>
        <taxon>Gammaproteobacteria</taxon>
        <taxon>Pseudomonadales</taxon>
        <taxon>Pseudomonadaceae</taxon>
        <taxon>Pseudomonas</taxon>
    </lineage>
</organism>
<dbReference type="PROSITE" id="PS51257">
    <property type="entry name" value="PROKAR_LIPOPROTEIN"/>
    <property type="match status" value="1"/>
</dbReference>
<protein>
    <recommendedName>
        <fullName evidence="3">Lipoprotein</fullName>
    </recommendedName>
</protein>
<keyword evidence="2" id="KW-1185">Reference proteome</keyword>
<dbReference type="RefSeq" id="WP_273911306.1">
    <property type="nucleotide sequence ID" value="NZ_JAMDGX010000040.1"/>
</dbReference>
<dbReference type="EMBL" id="JAMDGY010000009">
    <property type="protein sequence ID" value="MDD0989281.1"/>
    <property type="molecule type" value="Genomic_DNA"/>
</dbReference>
<dbReference type="Proteomes" id="UP001148203">
    <property type="component" value="Unassembled WGS sequence"/>
</dbReference>
<evidence type="ECO:0000313" key="1">
    <source>
        <dbReference type="EMBL" id="MDD0989281.1"/>
    </source>
</evidence>
<sequence length="283" mass="31476">MKRIIALSVVLALSGCVSSPEYVESDFTFEDVSSFDQVGVRAISKSTGKTIEAYGTCTEDERRYFIVRKSSGAYGGFGDKWDVSIEGLRLYAGESHYEDEATFLAAISTLEVVGPENKFGGQQRIRVASAQMDRIPTLCKAKQDAFTAHKKSIYEKSDAENERLTDSVIERTGVQPMFLGKNLKDFNALVRIFQENGTTNYKERFVWVSDGDYRISQVVEGRVLLVSMTNPGLFPTITIITDKEALEGQFWSSVSRGPLQFIGVSTYQTVLGASRQTILFKSI</sequence>
<proteinExistence type="predicted"/>
<evidence type="ECO:0008006" key="3">
    <source>
        <dbReference type="Google" id="ProtNLM"/>
    </source>
</evidence>